<proteinExistence type="inferred from homology"/>
<evidence type="ECO:0000256" key="2">
    <source>
        <dbReference type="ARBA" id="ARBA00009063"/>
    </source>
</evidence>
<dbReference type="Proteomes" id="UP000268162">
    <property type="component" value="Unassembled WGS sequence"/>
</dbReference>
<dbReference type="STRING" id="215637.A0A4P9ZSN7"/>
<comment type="subcellular location">
    <subcellularLocation>
        <location evidence="1">Membrane</location>
        <topology evidence="1">Single-pass type IV membrane protein</topology>
    </subcellularLocation>
</comment>
<dbReference type="FunFam" id="1.20.5.110:FF:000006">
    <property type="entry name" value="Syntaxin 6"/>
    <property type="match status" value="1"/>
</dbReference>
<evidence type="ECO:0000256" key="3">
    <source>
        <dbReference type="ARBA" id="ARBA00022448"/>
    </source>
</evidence>
<keyword evidence="4" id="KW-0812">Transmembrane</keyword>
<evidence type="ECO:0000256" key="1">
    <source>
        <dbReference type="ARBA" id="ARBA00004211"/>
    </source>
</evidence>
<evidence type="ECO:0000256" key="4">
    <source>
        <dbReference type="ARBA" id="ARBA00022692"/>
    </source>
</evidence>
<evidence type="ECO:0000256" key="8">
    <source>
        <dbReference type="ARBA" id="ARBA00073343"/>
    </source>
</evidence>
<sequence>MPADSTRTPPNAWNSNVAIDVYPRPGSSAALLPPPNRPTSNWVDDEQQLQTTVLRQQDQQLDSVMGTVKNIRQMAHTMGSELEDHNVMLEEMDTQTDSTQNKLSRAMRGIDTIIRKNSTKSHISN</sequence>
<keyword evidence="5" id="KW-1133">Transmembrane helix</keyword>
<keyword evidence="6" id="KW-0175">Coiled coil</keyword>
<dbReference type="SUPFAM" id="SSF58038">
    <property type="entry name" value="SNARE fusion complex"/>
    <property type="match status" value="1"/>
</dbReference>
<keyword evidence="7" id="KW-0472">Membrane</keyword>
<keyword evidence="11" id="KW-1185">Reference proteome</keyword>
<dbReference type="EMBL" id="ML002643">
    <property type="protein sequence ID" value="RKP36503.1"/>
    <property type="molecule type" value="Genomic_DNA"/>
</dbReference>
<dbReference type="SMART" id="SM00397">
    <property type="entry name" value="t_SNARE"/>
    <property type="match status" value="1"/>
</dbReference>
<dbReference type="CDD" id="cd15851">
    <property type="entry name" value="SNARE_Syntaxin6"/>
    <property type="match status" value="1"/>
</dbReference>
<evidence type="ECO:0000259" key="9">
    <source>
        <dbReference type="PROSITE" id="PS50192"/>
    </source>
</evidence>
<dbReference type="AlphaFoldDB" id="A0A4P9ZSN7"/>
<feature type="domain" description="T-SNARE coiled-coil homology" evidence="9">
    <location>
        <begin position="51"/>
        <end position="113"/>
    </location>
</feature>
<protein>
    <recommendedName>
        <fullName evidence="8">t-SNARE affecting a late Golgi compartment protein 1</fullName>
    </recommendedName>
</protein>
<dbReference type="Gene3D" id="1.20.5.110">
    <property type="match status" value="1"/>
</dbReference>
<evidence type="ECO:0000256" key="7">
    <source>
        <dbReference type="ARBA" id="ARBA00023136"/>
    </source>
</evidence>
<dbReference type="GO" id="GO:0016020">
    <property type="term" value="C:membrane"/>
    <property type="evidence" value="ECO:0007669"/>
    <property type="project" value="UniProtKB-SubCell"/>
</dbReference>
<name>A0A4P9ZSN7_9FUNG</name>
<keyword evidence="3" id="KW-0813">Transport</keyword>
<dbReference type="PROSITE" id="PS50192">
    <property type="entry name" value="T_SNARE"/>
    <property type="match status" value="1"/>
</dbReference>
<accession>A0A4P9ZSN7</accession>
<evidence type="ECO:0000313" key="11">
    <source>
        <dbReference type="Proteomes" id="UP000268162"/>
    </source>
</evidence>
<dbReference type="InterPro" id="IPR000727">
    <property type="entry name" value="T_SNARE_dom"/>
</dbReference>
<gene>
    <name evidence="10" type="ORF">BJ085DRAFT_27314</name>
</gene>
<evidence type="ECO:0000256" key="6">
    <source>
        <dbReference type="ARBA" id="ARBA00023054"/>
    </source>
</evidence>
<reference evidence="11" key="1">
    <citation type="journal article" date="2018" name="Nat. Microbiol.">
        <title>Leveraging single-cell genomics to expand the fungal tree of life.</title>
        <authorList>
            <person name="Ahrendt S.R."/>
            <person name="Quandt C.A."/>
            <person name="Ciobanu D."/>
            <person name="Clum A."/>
            <person name="Salamov A."/>
            <person name="Andreopoulos B."/>
            <person name="Cheng J.F."/>
            <person name="Woyke T."/>
            <person name="Pelin A."/>
            <person name="Henrissat B."/>
            <person name="Reynolds N.K."/>
            <person name="Benny G.L."/>
            <person name="Smith M.E."/>
            <person name="James T.Y."/>
            <person name="Grigoriev I.V."/>
        </authorList>
    </citation>
    <scope>NUCLEOTIDE SEQUENCE [LARGE SCALE GENOMIC DNA]</scope>
    <source>
        <strain evidence="11">RSA 468</strain>
    </source>
</reference>
<comment type="similarity">
    <text evidence="2">Belongs to the syntaxin family.</text>
</comment>
<evidence type="ECO:0000256" key="5">
    <source>
        <dbReference type="ARBA" id="ARBA00022989"/>
    </source>
</evidence>
<organism evidence="10 11">
    <name type="scientific">Dimargaris cristalligena</name>
    <dbReference type="NCBI Taxonomy" id="215637"/>
    <lineage>
        <taxon>Eukaryota</taxon>
        <taxon>Fungi</taxon>
        <taxon>Fungi incertae sedis</taxon>
        <taxon>Zoopagomycota</taxon>
        <taxon>Kickxellomycotina</taxon>
        <taxon>Dimargaritomycetes</taxon>
        <taxon>Dimargaritales</taxon>
        <taxon>Dimargaritaceae</taxon>
        <taxon>Dimargaris</taxon>
    </lineage>
</organism>
<evidence type="ECO:0000313" key="10">
    <source>
        <dbReference type="EMBL" id="RKP36503.1"/>
    </source>
</evidence>
<dbReference type="PANTHER" id="PTHR12791">
    <property type="entry name" value="GOLGI SNARE BET1-RELATED"/>
    <property type="match status" value="1"/>
</dbReference>